<dbReference type="KEGG" id="blac:94346833"/>
<name>A0A976IMH5_BRELC</name>
<protein>
    <submittedName>
        <fullName evidence="1">Uncharacterized protein</fullName>
    </submittedName>
</protein>
<evidence type="ECO:0000313" key="1">
    <source>
        <dbReference type="EMBL" id="TDH74476.1"/>
    </source>
</evidence>
<dbReference type="Proteomes" id="UP000294530">
    <property type="component" value="Unassembled WGS sequence"/>
</dbReference>
<dbReference type="RefSeq" id="XP_067823974.1">
    <property type="nucleotide sequence ID" value="XM_067961162.1"/>
</dbReference>
<dbReference type="GeneID" id="94346833"/>
<dbReference type="EMBL" id="SHOA02000011">
    <property type="protein sequence ID" value="TDH74476.1"/>
    <property type="molecule type" value="Genomic_DNA"/>
</dbReference>
<organism evidence="1 2">
    <name type="scientific">Bremia lactucae</name>
    <name type="common">Lettuce downy mildew</name>
    <dbReference type="NCBI Taxonomy" id="4779"/>
    <lineage>
        <taxon>Eukaryota</taxon>
        <taxon>Sar</taxon>
        <taxon>Stramenopiles</taxon>
        <taxon>Oomycota</taxon>
        <taxon>Peronosporomycetes</taxon>
        <taxon>Peronosporales</taxon>
        <taxon>Peronosporaceae</taxon>
        <taxon>Bremia</taxon>
    </lineage>
</organism>
<comment type="caution">
    <text evidence="1">The sequence shown here is derived from an EMBL/GenBank/DDBJ whole genome shotgun (WGS) entry which is preliminary data.</text>
</comment>
<keyword evidence="2" id="KW-1185">Reference proteome</keyword>
<proteinExistence type="predicted"/>
<sequence>MSDEKPGFSKLLSLHIKRAFCTSVLKLTPLIVQSGRSCTTPSAALTQSVALHGALKQIVSICILYSEQGVEATALAHTEAAIIASEFVHSAAFVADEKAARDSSMDAIISRCTILKYMAFTEKHYANSISVLGVLKEASIVATSAKLAQSTFAGWQVMFVASQFSDANIGENATSQKGVTDICVFWL</sequence>
<gene>
    <name evidence="1" type="ORF">CCR75_003065</name>
</gene>
<dbReference type="AlphaFoldDB" id="A0A976IMH5"/>
<reference evidence="1 2" key="1">
    <citation type="journal article" date="2021" name="Genome Biol.">
        <title>AFLAP: assembly-free linkage analysis pipeline using k-mers from genome sequencing data.</title>
        <authorList>
            <person name="Fletcher K."/>
            <person name="Zhang L."/>
            <person name="Gil J."/>
            <person name="Han R."/>
            <person name="Cavanaugh K."/>
            <person name="Michelmore R."/>
        </authorList>
    </citation>
    <scope>NUCLEOTIDE SEQUENCE [LARGE SCALE GENOMIC DNA]</scope>
    <source>
        <strain evidence="1 2">SF5</strain>
    </source>
</reference>
<evidence type="ECO:0000313" key="2">
    <source>
        <dbReference type="Proteomes" id="UP000294530"/>
    </source>
</evidence>
<accession>A0A976IMH5</accession>